<dbReference type="InterPro" id="IPR043472">
    <property type="entry name" value="Macro_dom-like"/>
</dbReference>
<dbReference type="NCBIfam" id="TIGR02452">
    <property type="entry name" value="TIGR02452 family protein"/>
    <property type="match status" value="1"/>
</dbReference>
<dbReference type="AlphaFoldDB" id="A0ABD3QZI9"/>
<dbReference type="PANTHER" id="PTHR35596">
    <property type="entry name" value="DUF2263 DOMAIN-CONTAINING PROTEIN"/>
    <property type="match status" value="1"/>
</dbReference>
<evidence type="ECO:0000313" key="4">
    <source>
        <dbReference type="Proteomes" id="UP001516023"/>
    </source>
</evidence>
<proteinExistence type="predicted"/>
<feature type="domain" description="Microbial-type PARG catalytic" evidence="2">
    <location>
        <begin position="56"/>
        <end position="249"/>
    </location>
</feature>
<accession>A0ABD3QZI9</accession>
<dbReference type="InterPro" id="IPR019261">
    <property type="entry name" value="PARG_cat_microbial"/>
</dbReference>
<name>A0ABD3QZI9_9STRA</name>
<keyword evidence="4" id="KW-1185">Reference proteome</keyword>
<sequence>MLGLPTIDRRWPPSTTMQAATHHHHQQAPCAASPNMENRHTYTHLTYSRHHLVDIAMETIKIAENGEYTNSKGHAVCLKGDLDWAVEHCSHYGDEFDFNEALRKFDDDREKGNFDRILNKPPSHRFQRTDFLVVSASWLEAASELLNASTKIPFPRTDSTDYSPAGTSNINNYIRVGVLNSASGTTPGGRFLKGTVSQEDCLCRASLLYSCISQPKFQSEGRFYGKNRSLKYGSSNCVIFSPDVPVIREDTVEGKLLDKYQKVSFVTIPAPNAFTTSSNTGKEYNDNEGEHSRKTSMSISTSVVDLSILSSADDIDFNVKFEEKRLALLASLSDRIHRALAAFVLGNCTDLVLPAFGCGVHGNDPSMVASVFRNMLTDPQQFGGRFRTVVFAIPPSRKHNYQAFAAYFQKKEAMKKPQLTRGVSVQ</sequence>
<dbReference type="EMBL" id="JABMIG020000001">
    <property type="protein sequence ID" value="KAL3805795.1"/>
    <property type="molecule type" value="Genomic_DNA"/>
</dbReference>
<dbReference type="PANTHER" id="PTHR35596:SF1">
    <property type="entry name" value="MICROBIAL-TYPE PARG CATALYTIC DOMAIN-CONTAINING PROTEIN"/>
    <property type="match status" value="1"/>
</dbReference>
<evidence type="ECO:0000259" key="2">
    <source>
        <dbReference type="Pfam" id="PF10021"/>
    </source>
</evidence>
<evidence type="ECO:0000256" key="1">
    <source>
        <dbReference type="SAM" id="MobiDB-lite"/>
    </source>
</evidence>
<dbReference type="InterPro" id="IPR012664">
    <property type="entry name" value="CHP02452"/>
</dbReference>
<gene>
    <name evidence="3" type="ORF">HJC23_007756</name>
</gene>
<dbReference type="Pfam" id="PF10021">
    <property type="entry name" value="PARG_cat_microb"/>
    <property type="match status" value="1"/>
</dbReference>
<organism evidence="3 4">
    <name type="scientific">Cyclotella cryptica</name>
    <dbReference type="NCBI Taxonomy" id="29204"/>
    <lineage>
        <taxon>Eukaryota</taxon>
        <taxon>Sar</taxon>
        <taxon>Stramenopiles</taxon>
        <taxon>Ochrophyta</taxon>
        <taxon>Bacillariophyta</taxon>
        <taxon>Coscinodiscophyceae</taxon>
        <taxon>Thalassiosirophycidae</taxon>
        <taxon>Stephanodiscales</taxon>
        <taxon>Stephanodiscaceae</taxon>
        <taxon>Cyclotella</taxon>
    </lineage>
</organism>
<dbReference type="Proteomes" id="UP001516023">
    <property type="component" value="Unassembled WGS sequence"/>
</dbReference>
<reference evidence="3 4" key="1">
    <citation type="journal article" date="2020" name="G3 (Bethesda)">
        <title>Improved Reference Genome for Cyclotella cryptica CCMP332, a Model for Cell Wall Morphogenesis, Salinity Adaptation, and Lipid Production in Diatoms (Bacillariophyta).</title>
        <authorList>
            <person name="Roberts W.R."/>
            <person name="Downey K.M."/>
            <person name="Ruck E.C."/>
            <person name="Traller J.C."/>
            <person name="Alverson A.J."/>
        </authorList>
    </citation>
    <scope>NUCLEOTIDE SEQUENCE [LARGE SCALE GENOMIC DNA]</scope>
    <source>
        <strain evidence="3 4">CCMP332</strain>
    </source>
</reference>
<evidence type="ECO:0000313" key="3">
    <source>
        <dbReference type="EMBL" id="KAL3805795.1"/>
    </source>
</evidence>
<comment type="caution">
    <text evidence="3">The sequence shown here is derived from an EMBL/GenBank/DDBJ whole genome shotgun (WGS) entry which is preliminary data.</text>
</comment>
<feature type="region of interest" description="Disordered" evidence="1">
    <location>
        <begin position="1"/>
        <end position="35"/>
    </location>
</feature>
<dbReference type="SUPFAM" id="SSF52949">
    <property type="entry name" value="Macro domain-like"/>
    <property type="match status" value="1"/>
</dbReference>
<protein>
    <recommendedName>
        <fullName evidence="2">Microbial-type PARG catalytic domain-containing protein</fullName>
    </recommendedName>
</protein>
<dbReference type="Gene3D" id="3.40.220.10">
    <property type="entry name" value="Leucine Aminopeptidase, subunit E, domain 1"/>
    <property type="match status" value="1"/>
</dbReference>